<dbReference type="SUPFAM" id="SSF52777">
    <property type="entry name" value="CoA-dependent acyltransferases"/>
    <property type="match status" value="1"/>
</dbReference>
<evidence type="ECO:0000256" key="7">
    <source>
        <dbReference type="ARBA" id="ARBA00022798"/>
    </source>
</evidence>
<evidence type="ECO:0000256" key="2">
    <source>
        <dbReference type="ARBA" id="ARBA00005189"/>
    </source>
</evidence>
<comment type="similarity">
    <text evidence="3 11">Belongs to the long-chain O-acyltransferase family.</text>
</comment>
<comment type="pathway">
    <text evidence="1 11">Glycerolipid metabolism; triacylglycerol biosynthesis.</text>
</comment>
<feature type="domain" description="O-acyltransferase WSD1 C-terminal" evidence="13">
    <location>
        <begin position="320"/>
        <end position="461"/>
    </location>
</feature>
<evidence type="ECO:0000256" key="1">
    <source>
        <dbReference type="ARBA" id="ARBA00004771"/>
    </source>
</evidence>
<keyword evidence="5 11" id="KW-0444">Lipid biosynthesis</keyword>
<evidence type="ECO:0000256" key="5">
    <source>
        <dbReference type="ARBA" id="ARBA00022516"/>
    </source>
</evidence>
<keyword evidence="9 11" id="KW-0012">Acyltransferase</keyword>
<dbReference type="Pfam" id="PF03007">
    <property type="entry name" value="WS_DGAT_cat"/>
    <property type="match status" value="1"/>
</dbReference>
<comment type="caution">
    <text evidence="14">The sequence shown here is derived from an EMBL/GenBank/DDBJ whole genome shotgun (WGS) entry which is preliminary data.</text>
</comment>
<dbReference type="InterPro" id="IPR004255">
    <property type="entry name" value="O-acyltransferase_WSD1_N"/>
</dbReference>
<evidence type="ECO:0000256" key="8">
    <source>
        <dbReference type="ARBA" id="ARBA00023098"/>
    </source>
</evidence>
<comment type="pathway">
    <text evidence="2">Lipid metabolism.</text>
</comment>
<protein>
    <recommendedName>
        <fullName evidence="4 11">Diacylglycerol O-acyltransferase</fullName>
        <ecNumber evidence="4 11">2.3.1.20</ecNumber>
    </recommendedName>
</protein>
<evidence type="ECO:0000259" key="13">
    <source>
        <dbReference type="Pfam" id="PF06974"/>
    </source>
</evidence>
<evidence type="ECO:0000313" key="14">
    <source>
        <dbReference type="EMBL" id="GAA4403432.1"/>
    </source>
</evidence>
<evidence type="ECO:0000256" key="3">
    <source>
        <dbReference type="ARBA" id="ARBA00009587"/>
    </source>
</evidence>
<accession>A0ABP8KAY7</accession>
<dbReference type="PANTHER" id="PTHR31650:SF1">
    <property type="entry name" value="WAX ESTER SYNTHASE_DIACYLGLYCEROL ACYLTRANSFERASE 4-RELATED"/>
    <property type="match status" value="1"/>
</dbReference>
<keyword evidence="6 11" id="KW-0808">Transferase</keyword>
<reference evidence="15" key="1">
    <citation type="journal article" date="2019" name="Int. J. Syst. Evol. Microbiol.">
        <title>The Global Catalogue of Microorganisms (GCM) 10K type strain sequencing project: providing services to taxonomists for standard genome sequencing and annotation.</title>
        <authorList>
            <consortium name="The Broad Institute Genomics Platform"/>
            <consortium name="The Broad Institute Genome Sequencing Center for Infectious Disease"/>
            <person name="Wu L."/>
            <person name="Ma J."/>
        </authorList>
    </citation>
    <scope>NUCLEOTIDE SEQUENCE [LARGE SCALE GENOMIC DNA]</scope>
    <source>
        <strain evidence="15">JCM 17809</strain>
    </source>
</reference>
<evidence type="ECO:0000256" key="11">
    <source>
        <dbReference type="RuleBase" id="RU361241"/>
    </source>
</evidence>
<sequence length="468" mass="50006">MTGRRSMGAVDAIWLSMDSPDNLMVIDSVMMLEGPVEWERLEAVVQHRLVDRYPVFTQRVVESPSPVGMPHWEDDENFTLAGHLHRVQLPEPADDAALQAFIEQKMQEPLRRDRALWDLYLVDGHEGGAVVVSRFHHALADGIALAQVLLSLTDDEPDDDLVAADRPASRSAAGQAGPTGILDVAGRLTRPVTAGVRSALHMFGEIPAALNPSTAVEALTVAWQTGQIADKLLLGHAPESPITGDPGVPKRAVWSQPRPLIDVKRVGRATGATVNDVLVGAVSGAIAGYVSDRGGDPGDLTTMVPVNLRDGSRPLPKTLGNKFALVMLPLPTGHLPPLQRLSEAKRRMDTIKHSPEAVLTFGLITAIGHTNTDIAKLVIDFFAAKAIGVTTNVAGPMAGRYLAGARISSILGWVPGSGRQTLGVCIFSYDGVVRVGFKADATVITAPERLVHAFDDEMDTLVRLAAAV</sequence>
<dbReference type="RefSeq" id="WP_345204186.1">
    <property type="nucleotide sequence ID" value="NZ_BAABGM010000010.1"/>
</dbReference>
<dbReference type="InterPro" id="IPR045034">
    <property type="entry name" value="O-acyltransferase_WSD1-like"/>
</dbReference>
<keyword evidence="8 11" id="KW-0443">Lipid metabolism</keyword>
<dbReference type="PANTHER" id="PTHR31650">
    <property type="entry name" value="O-ACYLTRANSFERASE (WSD1-LIKE) FAMILY PROTEIN"/>
    <property type="match status" value="1"/>
</dbReference>
<evidence type="ECO:0000256" key="9">
    <source>
        <dbReference type="ARBA" id="ARBA00023315"/>
    </source>
</evidence>
<evidence type="ECO:0000259" key="12">
    <source>
        <dbReference type="Pfam" id="PF03007"/>
    </source>
</evidence>
<comment type="catalytic activity">
    <reaction evidence="10 11">
        <text>an acyl-CoA + a 1,2-diacyl-sn-glycerol = a triacyl-sn-glycerol + CoA</text>
        <dbReference type="Rhea" id="RHEA:10868"/>
        <dbReference type="ChEBI" id="CHEBI:17815"/>
        <dbReference type="ChEBI" id="CHEBI:57287"/>
        <dbReference type="ChEBI" id="CHEBI:58342"/>
        <dbReference type="ChEBI" id="CHEBI:64615"/>
        <dbReference type="EC" id="2.3.1.20"/>
    </reaction>
</comment>
<evidence type="ECO:0000256" key="10">
    <source>
        <dbReference type="ARBA" id="ARBA00048109"/>
    </source>
</evidence>
<organism evidence="14 15">
    <name type="scientific">Fodinibacter luteus</name>
    <dbReference type="NCBI Taxonomy" id="552064"/>
    <lineage>
        <taxon>Bacteria</taxon>
        <taxon>Bacillati</taxon>
        <taxon>Actinomycetota</taxon>
        <taxon>Actinomycetes</taxon>
        <taxon>Micrococcales</taxon>
        <taxon>Intrasporangiaceae</taxon>
        <taxon>Fodinibacter (ex Wang et al. 2009)</taxon>
    </lineage>
</organism>
<dbReference type="InterPro" id="IPR009721">
    <property type="entry name" value="O-acyltransferase_WSD1_C"/>
</dbReference>
<dbReference type="NCBIfam" id="TIGR02946">
    <property type="entry name" value="acyl_WS_DGAT"/>
    <property type="match status" value="1"/>
</dbReference>
<proteinExistence type="inferred from homology"/>
<dbReference type="EC" id="2.3.1.20" evidence="4 11"/>
<evidence type="ECO:0000313" key="15">
    <source>
        <dbReference type="Proteomes" id="UP001500945"/>
    </source>
</evidence>
<feature type="domain" description="O-acyltransferase WSD1-like N-terminal" evidence="12">
    <location>
        <begin position="7"/>
        <end position="277"/>
    </location>
</feature>
<keyword evidence="15" id="KW-1185">Reference proteome</keyword>
<dbReference type="Proteomes" id="UP001500945">
    <property type="component" value="Unassembled WGS sequence"/>
</dbReference>
<evidence type="ECO:0000256" key="6">
    <source>
        <dbReference type="ARBA" id="ARBA00022679"/>
    </source>
</evidence>
<keyword evidence="7 11" id="KW-0319">Glycerol metabolism</keyword>
<gene>
    <name evidence="14" type="ORF">GCM10023168_14960</name>
</gene>
<evidence type="ECO:0000256" key="4">
    <source>
        <dbReference type="ARBA" id="ARBA00013244"/>
    </source>
</evidence>
<dbReference type="InterPro" id="IPR023213">
    <property type="entry name" value="CAT-like_dom_sf"/>
</dbReference>
<dbReference type="Pfam" id="PF06974">
    <property type="entry name" value="WS_DGAT_C"/>
    <property type="match status" value="1"/>
</dbReference>
<dbReference type="Gene3D" id="3.30.559.10">
    <property type="entry name" value="Chloramphenicol acetyltransferase-like domain"/>
    <property type="match status" value="1"/>
</dbReference>
<dbReference type="InterPro" id="IPR014292">
    <property type="entry name" value="Acyl_transf_WS/DGAT"/>
</dbReference>
<name>A0ABP8KAY7_9MICO</name>
<dbReference type="EMBL" id="BAABGM010000010">
    <property type="protein sequence ID" value="GAA4403432.1"/>
    <property type="molecule type" value="Genomic_DNA"/>
</dbReference>